<dbReference type="Proteomes" id="UP000054248">
    <property type="component" value="Unassembled WGS sequence"/>
</dbReference>
<keyword evidence="2" id="KW-1185">Reference proteome</keyword>
<proteinExistence type="predicted"/>
<protein>
    <submittedName>
        <fullName evidence="1">Uncharacterized protein</fullName>
    </submittedName>
</protein>
<sequence>MQNRQFYRIRRWEEFIQPDDLTAFIPLPGARSLTNTIRNVGAMATSLPARLPFIGWSRPGT</sequence>
<accession>A0A0C3M6G6</accession>
<organism evidence="1 2">
    <name type="scientific">Tulasnella calospora MUT 4182</name>
    <dbReference type="NCBI Taxonomy" id="1051891"/>
    <lineage>
        <taxon>Eukaryota</taxon>
        <taxon>Fungi</taxon>
        <taxon>Dikarya</taxon>
        <taxon>Basidiomycota</taxon>
        <taxon>Agaricomycotina</taxon>
        <taxon>Agaricomycetes</taxon>
        <taxon>Cantharellales</taxon>
        <taxon>Tulasnellaceae</taxon>
        <taxon>Tulasnella</taxon>
    </lineage>
</organism>
<name>A0A0C3M6G6_9AGAM</name>
<gene>
    <name evidence="1" type="ORF">M407DRAFT_242696</name>
</gene>
<reference evidence="1 2" key="1">
    <citation type="submission" date="2014-04" db="EMBL/GenBank/DDBJ databases">
        <authorList>
            <consortium name="DOE Joint Genome Institute"/>
            <person name="Kuo A."/>
            <person name="Girlanda M."/>
            <person name="Perotto S."/>
            <person name="Kohler A."/>
            <person name="Nagy L.G."/>
            <person name="Floudas D."/>
            <person name="Copeland A."/>
            <person name="Barry K.W."/>
            <person name="Cichocki N."/>
            <person name="Veneault-Fourrey C."/>
            <person name="LaButti K."/>
            <person name="Lindquist E.A."/>
            <person name="Lipzen A."/>
            <person name="Lundell T."/>
            <person name="Morin E."/>
            <person name="Murat C."/>
            <person name="Sun H."/>
            <person name="Tunlid A."/>
            <person name="Henrissat B."/>
            <person name="Grigoriev I.V."/>
            <person name="Hibbett D.S."/>
            <person name="Martin F."/>
            <person name="Nordberg H.P."/>
            <person name="Cantor M.N."/>
            <person name="Hua S.X."/>
        </authorList>
    </citation>
    <scope>NUCLEOTIDE SEQUENCE [LARGE SCALE GENOMIC DNA]</scope>
    <source>
        <strain evidence="1 2">MUT 4182</strain>
    </source>
</reference>
<evidence type="ECO:0000313" key="2">
    <source>
        <dbReference type="Proteomes" id="UP000054248"/>
    </source>
</evidence>
<evidence type="ECO:0000313" key="1">
    <source>
        <dbReference type="EMBL" id="KIO29232.1"/>
    </source>
</evidence>
<dbReference type="EMBL" id="KN822985">
    <property type="protein sequence ID" value="KIO29232.1"/>
    <property type="molecule type" value="Genomic_DNA"/>
</dbReference>
<dbReference type="HOGENOM" id="CLU_2924424_0_0_1"/>
<dbReference type="AlphaFoldDB" id="A0A0C3M6G6"/>
<reference evidence="2" key="2">
    <citation type="submission" date="2015-01" db="EMBL/GenBank/DDBJ databases">
        <title>Evolutionary Origins and Diversification of the Mycorrhizal Mutualists.</title>
        <authorList>
            <consortium name="DOE Joint Genome Institute"/>
            <consortium name="Mycorrhizal Genomics Consortium"/>
            <person name="Kohler A."/>
            <person name="Kuo A."/>
            <person name="Nagy L.G."/>
            <person name="Floudas D."/>
            <person name="Copeland A."/>
            <person name="Barry K.W."/>
            <person name="Cichocki N."/>
            <person name="Veneault-Fourrey C."/>
            <person name="LaButti K."/>
            <person name="Lindquist E.A."/>
            <person name="Lipzen A."/>
            <person name="Lundell T."/>
            <person name="Morin E."/>
            <person name="Murat C."/>
            <person name="Riley R."/>
            <person name="Ohm R."/>
            <person name="Sun H."/>
            <person name="Tunlid A."/>
            <person name="Henrissat B."/>
            <person name="Grigoriev I.V."/>
            <person name="Hibbett D.S."/>
            <person name="Martin F."/>
        </authorList>
    </citation>
    <scope>NUCLEOTIDE SEQUENCE [LARGE SCALE GENOMIC DNA]</scope>
    <source>
        <strain evidence="2">MUT 4182</strain>
    </source>
</reference>